<dbReference type="AlphaFoldDB" id="B4SAY5"/>
<feature type="chain" id="PRO_5023470876" description="Pyruvoyl-dependent arginine decarboxylase subunit beta" evidence="6">
    <location>
        <begin position="1"/>
        <end position="44"/>
    </location>
</feature>
<evidence type="ECO:0000256" key="4">
    <source>
        <dbReference type="ARBA" id="ARBA00023317"/>
    </source>
</evidence>
<dbReference type="Proteomes" id="UP000002724">
    <property type="component" value="Chromosome"/>
</dbReference>
<dbReference type="EMBL" id="CP001110">
    <property type="protein sequence ID" value="ACF43931.1"/>
    <property type="molecule type" value="Genomic_DNA"/>
</dbReference>
<comment type="similarity">
    <text evidence="1">Belongs to the pyruvoyl-dependent arginine decarboxylase family.</text>
</comment>
<keyword evidence="3 6" id="KW-0456">Lyase</keyword>
<feature type="chain" id="PRO_5023470877" description="Pyruvoyl-dependent arginine decarboxylase subunit alpha" evidence="6">
    <location>
        <begin position="45"/>
        <end position="183"/>
    </location>
</feature>
<dbReference type="Pfam" id="PF01862">
    <property type="entry name" value="PvlArgDC"/>
    <property type="match status" value="1"/>
</dbReference>
<dbReference type="KEGG" id="pph:Ppha_1695"/>
<evidence type="ECO:0000256" key="3">
    <source>
        <dbReference type="ARBA" id="ARBA00023239"/>
    </source>
</evidence>
<dbReference type="GO" id="GO:0006527">
    <property type="term" value="P:L-arginine catabolic process"/>
    <property type="evidence" value="ECO:0007669"/>
    <property type="project" value="InterPro"/>
</dbReference>
<dbReference type="SFLD" id="SFLDS00055">
    <property type="entry name" value="Pyruvoyl-Dependent_Histidine/A"/>
    <property type="match status" value="1"/>
</dbReference>
<dbReference type="InterPro" id="IPR002724">
    <property type="entry name" value="Pyruvoyl-dep_arg_deCO2ase"/>
</dbReference>
<evidence type="ECO:0000256" key="5">
    <source>
        <dbReference type="ARBA" id="ARBA00049309"/>
    </source>
</evidence>
<dbReference type="eggNOG" id="COG1945">
    <property type="taxonomic scope" value="Bacteria"/>
</dbReference>
<keyword evidence="8" id="KW-1185">Reference proteome</keyword>
<dbReference type="EC" id="4.1.1.19" evidence="6"/>
<comment type="similarity">
    <text evidence="6">Belongs to the PdaD family.</text>
</comment>
<dbReference type="GO" id="GO:0008792">
    <property type="term" value="F:arginine decarboxylase activity"/>
    <property type="evidence" value="ECO:0007669"/>
    <property type="project" value="UniProtKB-UniRule"/>
</dbReference>
<dbReference type="PANTHER" id="PTHR40438:SF1">
    <property type="entry name" value="PYRUVOYL-DEPENDENT ARGININE DECARBOXYLASE"/>
    <property type="match status" value="1"/>
</dbReference>
<dbReference type="Gene3D" id="3.50.20.10">
    <property type="entry name" value="Pyruvoyl-Dependent Histidine Decarboxylase, subunit B"/>
    <property type="match status" value="1"/>
</dbReference>
<comment type="catalytic activity">
    <reaction evidence="5 6">
        <text>L-arginine + H(+) = agmatine + CO2</text>
        <dbReference type="Rhea" id="RHEA:17641"/>
        <dbReference type="ChEBI" id="CHEBI:15378"/>
        <dbReference type="ChEBI" id="CHEBI:16526"/>
        <dbReference type="ChEBI" id="CHEBI:32682"/>
        <dbReference type="ChEBI" id="CHEBI:58145"/>
        <dbReference type="EC" id="4.1.1.19"/>
    </reaction>
</comment>
<dbReference type="InterPro" id="IPR016105">
    <property type="entry name" value="Pyr-dep_his/arg-deCO2ase_sand"/>
</dbReference>
<feature type="site" description="Cleavage (non-hydrolytic)" evidence="6">
    <location>
        <begin position="44"/>
        <end position="45"/>
    </location>
</feature>
<feature type="modified residue" description="Pyruvic acid (Ser)" evidence="6">
    <location>
        <position position="45"/>
    </location>
</feature>
<evidence type="ECO:0000313" key="7">
    <source>
        <dbReference type="EMBL" id="ACF43931.1"/>
    </source>
</evidence>
<keyword evidence="4 6" id="KW-0670">Pyruvate</keyword>
<gene>
    <name evidence="6" type="primary">pdaD</name>
    <name evidence="7" type="ordered locus">Ppha_1695</name>
</gene>
<reference evidence="7 8" key="1">
    <citation type="submission" date="2008-06" db="EMBL/GenBank/DDBJ databases">
        <title>Complete sequence of Pelodictyon phaeoclathratiforme BU-1.</title>
        <authorList>
            <consortium name="US DOE Joint Genome Institute"/>
            <person name="Lucas S."/>
            <person name="Copeland A."/>
            <person name="Lapidus A."/>
            <person name="Glavina del Rio T."/>
            <person name="Dalin E."/>
            <person name="Tice H."/>
            <person name="Bruce D."/>
            <person name="Goodwin L."/>
            <person name="Pitluck S."/>
            <person name="Schmutz J."/>
            <person name="Larimer F."/>
            <person name="Land M."/>
            <person name="Hauser L."/>
            <person name="Kyrpides N."/>
            <person name="Mikhailova N."/>
            <person name="Liu Z."/>
            <person name="Li T."/>
            <person name="Zhao F."/>
            <person name="Overmann J."/>
            <person name="Bryant D.A."/>
            <person name="Richardson P."/>
        </authorList>
    </citation>
    <scope>NUCLEOTIDE SEQUENCE [LARGE SCALE GENOMIC DNA]</scope>
    <source>
        <strain evidence="8">DSM 5477 / BU-1</strain>
    </source>
</reference>
<dbReference type="SFLD" id="SFLDG01170">
    <property type="entry name" value="Pyruvoyl-dependent_arginine_de"/>
    <property type="match status" value="1"/>
</dbReference>
<proteinExistence type="inferred from homology"/>
<keyword evidence="2 6" id="KW-0210">Decarboxylase</keyword>
<dbReference type="NCBIfam" id="TIGR00286">
    <property type="entry name" value="pyruvoyl-dependent arginine decarboxylase"/>
    <property type="match status" value="1"/>
</dbReference>
<dbReference type="HAMAP" id="MF_01404">
    <property type="entry name" value="PvlArgDC"/>
    <property type="match status" value="1"/>
</dbReference>
<dbReference type="InterPro" id="IPR016104">
    <property type="entry name" value="Pyr-dep_his/arg-deCO2ase"/>
</dbReference>
<dbReference type="Gene3D" id="3.30.60.30">
    <property type="match status" value="1"/>
</dbReference>
<accession>B4SAY5</accession>
<evidence type="ECO:0000256" key="2">
    <source>
        <dbReference type="ARBA" id="ARBA00022793"/>
    </source>
</evidence>
<organism evidence="7 8">
    <name type="scientific">Pelodictyon phaeoclathratiforme (strain DSM 5477 / BU-1)</name>
    <dbReference type="NCBI Taxonomy" id="324925"/>
    <lineage>
        <taxon>Bacteria</taxon>
        <taxon>Pseudomonadati</taxon>
        <taxon>Chlorobiota</taxon>
        <taxon>Chlorobiia</taxon>
        <taxon>Chlorobiales</taxon>
        <taxon>Chlorobiaceae</taxon>
        <taxon>Chlorobium/Pelodictyon group</taxon>
        <taxon>Pelodictyon</taxon>
    </lineage>
</organism>
<comment type="cofactor">
    <cofactor evidence="6">
        <name>pyruvate</name>
        <dbReference type="ChEBI" id="CHEBI:15361"/>
    </cofactor>
    <text evidence="6">Binds 1 pyruvoyl group covalently per subunit.</text>
</comment>
<protein>
    <recommendedName>
        <fullName evidence="6">Probable pyruvoyl-dependent arginine decarboxylase</fullName>
        <shortName evidence="6">PvlArgDC</shortName>
        <ecNumber evidence="6">4.1.1.19</ecNumber>
    </recommendedName>
    <component>
        <recommendedName>
            <fullName evidence="6">Pyruvoyl-dependent arginine decarboxylase subunit beta</fullName>
        </recommendedName>
    </component>
    <component>
        <recommendedName>
            <fullName evidence="6">Pyruvoyl-dependent arginine decarboxylase subunit alpha</fullName>
        </recommendedName>
    </component>
</protein>
<evidence type="ECO:0000256" key="1">
    <source>
        <dbReference type="ARBA" id="ARBA00008611"/>
    </source>
</evidence>
<name>B4SAY5_PELPB</name>
<dbReference type="STRING" id="324925.Ppha_1695"/>
<evidence type="ECO:0000313" key="8">
    <source>
        <dbReference type="Proteomes" id="UP000002724"/>
    </source>
</evidence>
<dbReference type="PIRSF" id="PIRSF005216">
    <property type="entry name" value="Pyruvoyl-dep_arg_deCO2ase"/>
    <property type="match status" value="1"/>
</dbReference>
<dbReference type="PANTHER" id="PTHR40438">
    <property type="entry name" value="PYRUVOYL-DEPENDENT ARGININE DECARBOXYLASE"/>
    <property type="match status" value="1"/>
</dbReference>
<dbReference type="SUPFAM" id="SSF56271">
    <property type="entry name" value="Pyruvoyl-dependent histidine and arginine decarboxylases"/>
    <property type="match status" value="1"/>
</dbReference>
<dbReference type="HOGENOM" id="CLU_114389_0_0_10"/>
<sequence length="183" mass="20185">MALSFVPAKVFFTKGVGRHKEYLSSFELALRDAKIEKCNLVTVSSIFPPHCERISVEEGLTLLTPGQITFTVMARNSTNEYNRLIAASVGVAIPADETQYGYLSEHHPYGESAEQSGEYAEDLAATMLATTLGIEFDPNKDWDEREGIYKMSHKIINSYNITATAEGENGLWTTVISCAVLLP</sequence>
<evidence type="ECO:0000256" key="6">
    <source>
        <dbReference type="HAMAP-Rule" id="MF_01404"/>
    </source>
</evidence>